<gene>
    <name evidence="1" type="ORF">BGW38_010961</name>
</gene>
<evidence type="ECO:0000313" key="2">
    <source>
        <dbReference type="Proteomes" id="UP000780801"/>
    </source>
</evidence>
<dbReference type="EMBL" id="JAABOA010000985">
    <property type="protein sequence ID" value="KAF9582620.1"/>
    <property type="molecule type" value="Genomic_DNA"/>
</dbReference>
<reference evidence="1" key="1">
    <citation type="journal article" date="2020" name="Fungal Divers.">
        <title>Resolving the Mortierellaceae phylogeny through synthesis of multi-gene phylogenetics and phylogenomics.</title>
        <authorList>
            <person name="Vandepol N."/>
            <person name="Liber J."/>
            <person name="Desiro A."/>
            <person name="Na H."/>
            <person name="Kennedy M."/>
            <person name="Barry K."/>
            <person name="Grigoriev I.V."/>
            <person name="Miller A.N."/>
            <person name="O'Donnell K."/>
            <person name="Stajich J.E."/>
            <person name="Bonito G."/>
        </authorList>
    </citation>
    <scope>NUCLEOTIDE SEQUENCE</scope>
    <source>
        <strain evidence="1">KOD1015</strain>
    </source>
</reference>
<accession>A0A9P6FXQ6</accession>
<dbReference type="SUPFAM" id="SSF52540">
    <property type="entry name" value="P-loop containing nucleoside triphosphate hydrolases"/>
    <property type="match status" value="1"/>
</dbReference>
<protein>
    <submittedName>
        <fullName evidence="1">Uncharacterized protein</fullName>
    </submittedName>
</protein>
<dbReference type="InterPro" id="IPR027417">
    <property type="entry name" value="P-loop_NTPase"/>
</dbReference>
<comment type="caution">
    <text evidence="1">The sequence shown here is derived from an EMBL/GenBank/DDBJ whole genome shotgun (WGS) entry which is preliminary data.</text>
</comment>
<organism evidence="1 2">
    <name type="scientific">Lunasporangiospora selenospora</name>
    <dbReference type="NCBI Taxonomy" id="979761"/>
    <lineage>
        <taxon>Eukaryota</taxon>
        <taxon>Fungi</taxon>
        <taxon>Fungi incertae sedis</taxon>
        <taxon>Mucoromycota</taxon>
        <taxon>Mortierellomycotina</taxon>
        <taxon>Mortierellomycetes</taxon>
        <taxon>Mortierellales</taxon>
        <taxon>Mortierellaceae</taxon>
        <taxon>Lunasporangiospora</taxon>
    </lineage>
</organism>
<dbReference type="Proteomes" id="UP000780801">
    <property type="component" value="Unassembled WGS sequence"/>
</dbReference>
<dbReference type="OrthoDB" id="8954335at2759"/>
<keyword evidence="2" id="KW-1185">Reference proteome</keyword>
<dbReference type="AlphaFoldDB" id="A0A9P6FXQ6"/>
<name>A0A9P6FXQ6_9FUNG</name>
<sequence length="568" mass="65163">MILFRNHESQTSMGPTGYQDEENTYNILVIGPSQSGKSTMIAAIGQYLSLGTEIDFRYIGDGNLSCTKDVRVVEHVSHIPGLVLVNTDTTSLLSDKLDNLSFGDQEKPKESRVDISKILGERDYRKYKKRLNDDDNIEVRQLPPTSKKRYRFRIFDTPGLEDTDGEDVKNVANILEAVSKAGEIHLVLVTVSFGSHLSPGLQTALKDYRNIFSDMRGLIAFVHTNLDYTSMHAENTMFSKKLATRKRVLDEIMGREVPYFVINSDLFEDRPVCLYLRQDTIRNMLSLARLNIPVPAKHMQLVKTKQMQTVDGHAISHCQLNLKELERKASELQSMQGANQAKSDANRAREIDCNNFNATKYRCDIRDTEAKLEHLDTDDLEFLDEKESHQGWNFWESFWRPSIELRVSRSDCQIDVIREEMSGFDREFAEGGEGCNFWATRIKRGFWVSGHYRVKFYARRRTRHQHAINQLKHDLHTQKEALQSLVDRIAVLEASGPIEEEAETKEQRLQIQADQFKFLETISRLERKALHLNFFKAVAEAGVYEGSQEECSKKVADFYAGYIPAEGE</sequence>
<dbReference type="Gene3D" id="3.40.50.300">
    <property type="entry name" value="P-loop containing nucleotide triphosphate hydrolases"/>
    <property type="match status" value="1"/>
</dbReference>
<proteinExistence type="predicted"/>
<evidence type="ECO:0000313" key="1">
    <source>
        <dbReference type="EMBL" id="KAF9582620.1"/>
    </source>
</evidence>